<dbReference type="Proteomes" id="UP000479335">
    <property type="component" value="Unassembled WGS sequence"/>
</dbReference>
<dbReference type="EMBL" id="WWCN01000005">
    <property type="protein sequence ID" value="MYM22880.1"/>
    <property type="molecule type" value="Genomic_DNA"/>
</dbReference>
<name>A0A6L8K6K3_9BURK</name>
<dbReference type="InterPro" id="IPR010359">
    <property type="entry name" value="IrrE_HExxH"/>
</dbReference>
<organism evidence="3 4">
    <name type="scientific">Duganella flavida</name>
    <dbReference type="NCBI Taxonomy" id="2692175"/>
    <lineage>
        <taxon>Bacteria</taxon>
        <taxon>Pseudomonadati</taxon>
        <taxon>Pseudomonadota</taxon>
        <taxon>Betaproteobacteria</taxon>
        <taxon>Burkholderiales</taxon>
        <taxon>Oxalobacteraceae</taxon>
        <taxon>Telluria group</taxon>
        <taxon>Duganella</taxon>
    </lineage>
</organism>
<feature type="domain" description="IrrE N-terminal-like" evidence="2">
    <location>
        <begin position="149"/>
        <end position="255"/>
    </location>
</feature>
<keyword evidence="4" id="KW-1185">Reference proteome</keyword>
<comment type="caution">
    <text evidence="3">The sequence shown here is derived from an EMBL/GenBank/DDBJ whole genome shotgun (WGS) entry which is preliminary data.</text>
</comment>
<evidence type="ECO:0000256" key="1">
    <source>
        <dbReference type="SAM" id="Phobius"/>
    </source>
</evidence>
<dbReference type="AlphaFoldDB" id="A0A6L8K6K3"/>
<sequence>MANNADEFRIRLAKSTGLTDSAIRAAWPEWWSEAADASPSAQAELRFSLARNLGLDPVTVLDDQFPKFIWDDSAKYKSFKGDDERDKPAITAFGKSVTRMLVKSVAQARPLVGMPASQLRQSILRNNQYVGLIELLATLWAVGVPVLHLRVFPLPAKRMSAMATSFQDRHAILLAKDSTYPAAIAFNVAHEIGHIACGHVTAGSALIDMDHDGVPQEQDGEELEADKYALELLTGDPEFQIEKQGQGRSARDLAKQVLAAGPEMRIEPGTMALCYGFATGEWPTAQGALGHIYDNAIPAWEVVNKIAMQQMDWTKLSDESTHFLKAVMGAPA</sequence>
<reference evidence="3 4" key="1">
    <citation type="submission" date="2019-12" db="EMBL/GenBank/DDBJ databases">
        <title>Novel species isolated from a subtropical stream in China.</title>
        <authorList>
            <person name="Lu H."/>
        </authorList>
    </citation>
    <scope>NUCLEOTIDE SEQUENCE [LARGE SCALE GENOMIC DNA]</scope>
    <source>
        <strain evidence="3 4">FT135W</strain>
    </source>
</reference>
<dbReference type="RefSeq" id="WP_161006392.1">
    <property type="nucleotide sequence ID" value="NZ_WWCN01000005.1"/>
</dbReference>
<feature type="transmembrane region" description="Helical" evidence="1">
    <location>
        <begin position="129"/>
        <end position="152"/>
    </location>
</feature>
<keyword evidence="1" id="KW-1133">Transmembrane helix</keyword>
<evidence type="ECO:0000313" key="3">
    <source>
        <dbReference type="EMBL" id="MYM22880.1"/>
    </source>
</evidence>
<evidence type="ECO:0000259" key="2">
    <source>
        <dbReference type="Pfam" id="PF06114"/>
    </source>
</evidence>
<proteinExistence type="predicted"/>
<accession>A0A6L8K6K3</accession>
<keyword evidence="1" id="KW-0472">Membrane</keyword>
<gene>
    <name evidence="3" type="ORF">GTP46_09505</name>
</gene>
<evidence type="ECO:0000313" key="4">
    <source>
        <dbReference type="Proteomes" id="UP000479335"/>
    </source>
</evidence>
<keyword evidence="1" id="KW-0812">Transmembrane</keyword>
<dbReference type="Pfam" id="PF06114">
    <property type="entry name" value="Peptidase_M78"/>
    <property type="match status" value="1"/>
</dbReference>
<protein>
    <submittedName>
        <fullName evidence="3">ImmA/IrrE family metallo-endopeptidase</fullName>
    </submittedName>
</protein>